<sequence>MIANVTDEAPEALEEGWLMIRNMLGPEAMNAIGYEVRLDSLGRIASAKIEVRAGDPSAYEYTYPLEPVRITPPDTQAGEESLQALFADLDGQDV</sequence>
<dbReference type="KEGG" id="tes:BW730_04225"/>
<keyword evidence="2" id="KW-1185">Reference proteome</keyword>
<accession>A0A1Q2CLB9</accession>
<evidence type="ECO:0000313" key="2">
    <source>
        <dbReference type="Proteomes" id="UP000188145"/>
    </source>
</evidence>
<evidence type="ECO:0000313" key="1">
    <source>
        <dbReference type="EMBL" id="AQP46850.1"/>
    </source>
</evidence>
<reference evidence="2" key="1">
    <citation type="submission" date="2017-02" db="EMBL/GenBank/DDBJ databases">
        <title>Tessaracoccus aquaemaris sp. nov., isolated from the intestine of a Korean rockfish, Sebastes schlegelii, in a marine aquaculture pond.</title>
        <authorList>
            <person name="Tak E.J."/>
            <person name="Bae J.-W."/>
        </authorList>
    </citation>
    <scope>NUCLEOTIDE SEQUENCE [LARGE SCALE GENOMIC DNA]</scope>
    <source>
        <strain evidence="2">NSG39</strain>
    </source>
</reference>
<name>A0A1Q2CLB9_9ACTN</name>
<dbReference type="RefSeq" id="WP_077685163.1">
    <property type="nucleotide sequence ID" value="NZ_CP019606.1"/>
</dbReference>
<proteinExistence type="predicted"/>
<gene>
    <name evidence="1" type="ORF">BW730_04225</name>
</gene>
<dbReference type="AlphaFoldDB" id="A0A1Q2CLB9"/>
<dbReference type="EMBL" id="CP019606">
    <property type="protein sequence ID" value="AQP46850.1"/>
    <property type="molecule type" value="Genomic_DNA"/>
</dbReference>
<dbReference type="Proteomes" id="UP000188145">
    <property type="component" value="Chromosome"/>
</dbReference>
<protein>
    <submittedName>
        <fullName evidence="1">Uncharacterized protein</fullName>
    </submittedName>
</protein>
<organism evidence="1 2">
    <name type="scientific">Tessaracoccus aquimaris</name>
    <dbReference type="NCBI Taxonomy" id="1332264"/>
    <lineage>
        <taxon>Bacteria</taxon>
        <taxon>Bacillati</taxon>
        <taxon>Actinomycetota</taxon>
        <taxon>Actinomycetes</taxon>
        <taxon>Propionibacteriales</taxon>
        <taxon>Propionibacteriaceae</taxon>
        <taxon>Tessaracoccus</taxon>
    </lineage>
</organism>